<sequence>MNHAQLATSFNAIAAEYAASRPGYPPALYDAVEELAGRAFRGADVLDIGAGTGLGTRPMWERGARVTAAEPGPGMAAQLRAGLPGIRLVRASGDALPFAGGSFDLVTYAQAWHWTDPLRSLPEALRVLRPGGALATWWNTPDRSVAWRDAQERRLRERLPSLDGRPDRTRLLPELVRSHAPGVSAHYREVPWHRTVPLATHLANLATHSHISVLAPGERAALLAEEEAALLRVFPDARVREDYRVRLSVAVRPRG</sequence>
<dbReference type="PANTHER" id="PTHR44942">
    <property type="entry name" value="METHYLTRANSF_11 DOMAIN-CONTAINING PROTEIN"/>
    <property type="match status" value="1"/>
</dbReference>
<reference evidence="5 6" key="1">
    <citation type="journal article" date="2014" name="Int. J. Syst. Evol. Microbiol.">
        <title>Streptomyces hoynatensis sp. nov., isolated from deep marine sediment.</title>
        <authorList>
            <person name="Veyisoglu A."/>
            <person name="Sahin N."/>
        </authorList>
    </citation>
    <scope>NUCLEOTIDE SEQUENCE [LARGE SCALE GENOMIC DNA]</scope>
    <source>
        <strain evidence="5 6">KCTC 29097</strain>
    </source>
</reference>
<dbReference type="AlphaFoldDB" id="A0A3A9Z348"/>
<comment type="caution">
    <text evidence="5">The sequence shown here is derived from an EMBL/GenBank/DDBJ whole genome shotgun (WGS) entry which is preliminary data.</text>
</comment>
<keyword evidence="6" id="KW-1185">Reference proteome</keyword>
<evidence type="ECO:0000256" key="2">
    <source>
        <dbReference type="ARBA" id="ARBA00022603"/>
    </source>
</evidence>
<dbReference type="RefSeq" id="WP_120677961.1">
    <property type="nucleotide sequence ID" value="NZ_RBAL01000005.1"/>
</dbReference>
<dbReference type="Proteomes" id="UP000272474">
    <property type="component" value="Unassembled WGS sequence"/>
</dbReference>
<dbReference type="Gene3D" id="3.40.50.150">
    <property type="entry name" value="Vaccinia Virus protein VP39"/>
    <property type="match status" value="1"/>
</dbReference>
<evidence type="ECO:0000259" key="4">
    <source>
        <dbReference type="Pfam" id="PF08241"/>
    </source>
</evidence>
<organism evidence="5 6">
    <name type="scientific">Streptomyces hoynatensis</name>
    <dbReference type="NCBI Taxonomy" id="1141874"/>
    <lineage>
        <taxon>Bacteria</taxon>
        <taxon>Bacillati</taxon>
        <taxon>Actinomycetota</taxon>
        <taxon>Actinomycetes</taxon>
        <taxon>Kitasatosporales</taxon>
        <taxon>Streptomycetaceae</taxon>
        <taxon>Streptomyces</taxon>
    </lineage>
</organism>
<comment type="similarity">
    <text evidence="1">Belongs to the methyltransferase superfamily.</text>
</comment>
<dbReference type="OrthoDB" id="9797252at2"/>
<keyword evidence="2 5" id="KW-0489">Methyltransferase</keyword>
<name>A0A3A9Z348_9ACTN</name>
<dbReference type="PANTHER" id="PTHR44942:SF4">
    <property type="entry name" value="METHYLTRANSFERASE TYPE 11 DOMAIN-CONTAINING PROTEIN"/>
    <property type="match status" value="1"/>
</dbReference>
<evidence type="ECO:0000313" key="6">
    <source>
        <dbReference type="Proteomes" id="UP000272474"/>
    </source>
</evidence>
<dbReference type="InterPro" id="IPR051052">
    <property type="entry name" value="Diverse_substrate_MTase"/>
</dbReference>
<protein>
    <submittedName>
        <fullName evidence="5">Class I SAM-dependent methyltransferase</fullName>
    </submittedName>
</protein>
<evidence type="ECO:0000256" key="3">
    <source>
        <dbReference type="ARBA" id="ARBA00022679"/>
    </source>
</evidence>
<accession>A0A3A9Z348</accession>
<dbReference type="CDD" id="cd02440">
    <property type="entry name" value="AdoMet_MTases"/>
    <property type="match status" value="1"/>
</dbReference>
<keyword evidence="3 5" id="KW-0808">Transferase</keyword>
<dbReference type="GO" id="GO:0008757">
    <property type="term" value="F:S-adenosylmethionine-dependent methyltransferase activity"/>
    <property type="evidence" value="ECO:0007669"/>
    <property type="project" value="InterPro"/>
</dbReference>
<dbReference type="SUPFAM" id="SSF53335">
    <property type="entry name" value="S-adenosyl-L-methionine-dependent methyltransferases"/>
    <property type="match status" value="1"/>
</dbReference>
<dbReference type="GO" id="GO:0032259">
    <property type="term" value="P:methylation"/>
    <property type="evidence" value="ECO:0007669"/>
    <property type="project" value="UniProtKB-KW"/>
</dbReference>
<dbReference type="EMBL" id="RBAL01000005">
    <property type="protein sequence ID" value="RKN42912.1"/>
    <property type="molecule type" value="Genomic_DNA"/>
</dbReference>
<dbReference type="Pfam" id="PF08241">
    <property type="entry name" value="Methyltransf_11"/>
    <property type="match status" value="1"/>
</dbReference>
<evidence type="ECO:0000256" key="1">
    <source>
        <dbReference type="ARBA" id="ARBA00008361"/>
    </source>
</evidence>
<evidence type="ECO:0000313" key="5">
    <source>
        <dbReference type="EMBL" id="RKN42912.1"/>
    </source>
</evidence>
<dbReference type="InterPro" id="IPR029063">
    <property type="entry name" value="SAM-dependent_MTases_sf"/>
</dbReference>
<proteinExistence type="inferred from homology"/>
<dbReference type="InterPro" id="IPR013216">
    <property type="entry name" value="Methyltransf_11"/>
</dbReference>
<gene>
    <name evidence="5" type="ORF">D7294_10270</name>
</gene>
<feature type="domain" description="Methyltransferase type 11" evidence="4">
    <location>
        <begin position="46"/>
        <end position="135"/>
    </location>
</feature>